<keyword evidence="18" id="KW-1185">Reference proteome</keyword>
<protein>
    <recommendedName>
        <fullName evidence="5 15">Corrinoid adenosyltransferase</fullName>
        <ecNumber evidence="4 15">2.5.1.17</ecNumber>
    </recommendedName>
    <alternativeName>
        <fullName evidence="10 15">Cob(II)alamin adenosyltransferase</fullName>
    </alternativeName>
    <alternativeName>
        <fullName evidence="12 15">Cob(II)yrinic acid a,c-diamide adenosyltransferase</fullName>
    </alternativeName>
    <alternativeName>
        <fullName evidence="11 15">Cobinamide/cobalamin adenosyltransferase</fullName>
    </alternativeName>
</protein>
<evidence type="ECO:0000256" key="3">
    <source>
        <dbReference type="ARBA" id="ARBA00011233"/>
    </source>
</evidence>
<dbReference type="PANTHER" id="PTHR12213:SF0">
    <property type="entry name" value="CORRINOID ADENOSYLTRANSFERASE MMAB"/>
    <property type="match status" value="1"/>
</dbReference>
<evidence type="ECO:0000256" key="15">
    <source>
        <dbReference type="RuleBase" id="RU366026"/>
    </source>
</evidence>
<dbReference type="GO" id="GO:0008817">
    <property type="term" value="F:corrinoid adenosyltransferase activity"/>
    <property type="evidence" value="ECO:0007669"/>
    <property type="project" value="UniProtKB-UniRule"/>
</dbReference>
<comment type="caution">
    <text evidence="17">The sequence shown here is derived from an EMBL/GenBank/DDBJ whole genome shotgun (WGS) entry which is preliminary data.</text>
</comment>
<evidence type="ECO:0000256" key="12">
    <source>
        <dbReference type="ARBA" id="ARBA00033354"/>
    </source>
</evidence>
<dbReference type="RefSeq" id="WP_061972016.1">
    <property type="nucleotide sequence ID" value="NZ_CP126109.1"/>
</dbReference>
<evidence type="ECO:0000256" key="6">
    <source>
        <dbReference type="ARBA" id="ARBA00022573"/>
    </source>
</evidence>
<comment type="catalytic activity">
    <reaction evidence="14 15">
        <text>2 cob(II)alamin + reduced [electron-transfer flavoprotein] + 2 ATP = 2 adenosylcob(III)alamin + 2 triphosphate + oxidized [electron-transfer flavoprotein] + 3 H(+)</text>
        <dbReference type="Rhea" id="RHEA:28671"/>
        <dbReference type="Rhea" id="RHEA-COMP:10685"/>
        <dbReference type="Rhea" id="RHEA-COMP:10686"/>
        <dbReference type="ChEBI" id="CHEBI:15378"/>
        <dbReference type="ChEBI" id="CHEBI:16304"/>
        <dbReference type="ChEBI" id="CHEBI:18036"/>
        <dbReference type="ChEBI" id="CHEBI:18408"/>
        <dbReference type="ChEBI" id="CHEBI:30616"/>
        <dbReference type="ChEBI" id="CHEBI:57692"/>
        <dbReference type="ChEBI" id="CHEBI:58307"/>
        <dbReference type="EC" id="2.5.1.17"/>
    </reaction>
</comment>
<dbReference type="FunFam" id="1.20.1200.10:FF:000001">
    <property type="entry name" value="Cob(I)yrinic acid a,c-diamide adenosyltransferase"/>
    <property type="match status" value="1"/>
</dbReference>
<evidence type="ECO:0000256" key="1">
    <source>
        <dbReference type="ARBA" id="ARBA00005121"/>
    </source>
</evidence>
<comment type="catalytic activity">
    <reaction evidence="13 15">
        <text>2 cob(II)yrinate a,c diamide + reduced [electron-transfer flavoprotein] + 2 ATP = 2 adenosylcob(III)yrinate a,c-diamide + 2 triphosphate + oxidized [electron-transfer flavoprotein] + 3 H(+)</text>
        <dbReference type="Rhea" id="RHEA:11528"/>
        <dbReference type="Rhea" id="RHEA-COMP:10685"/>
        <dbReference type="Rhea" id="RHEA-COMP:10686"/>
        <dbReference type="ChEBI" id="CHEBI:15378"/>
        <dbReference type="ChEBI" id="CHEBI:18036"/>
        <dbReference type="ChEBI" id="CHEBI:30616"/>
        <dbReference type="ChEBI" id="CHEBI:57692"/>
        <dbReference type="ChEBI" id="CHEBI:58307"/>
        <dbReference type="ChEBI" id="CHEBI:58503"/>
        <dbReference type="ChEBI" id="CHEBI:58537"/>
        <dbReference type="EC" id="2.5.1.17"/>
    </reaction>
</comment>
<keyword evidence="6 15" id="KW-0169">Cobalamin biosynthesis</keyword>
<reference evidence="17 18" key="1">
    <citation type="journal article" date="2014" name="Antonie Van Leeuwenhoek">
        <title>Fictibacillus enclensis sp. nov., isolated from marine sediment.</title>
        <authorList>
            <person name="Dastager S.G."/>
            <person name="Mawlankar R."/>
            <person name="Srinivasan K."/>
            <person name="Tang S.K."/>
            <person name="Lee J.C."/>
            <person name="Ramana V.V."/>
            <person name="Shouche Y.S."/>
        </authorList>
    </citation>
    <scope>NUCLEOTIDE SEQUENCE [LARGE SCALE GENOMIC DNA]</scope>
    <source>
        <strain evidence="17 18">NIO-1003</strain>
    </source>
</reference>
<name>A0A0V8J8H8_9BACL</name>
<evidence type="ECO:0000256" key="2">
    <source>
        <dbReference type="ARBA" id="ARBA00007487"/>
    </source>
</evidence>
<accession>A0A0V8J8H8</accession>
<dbReference type="GO" id="GO:0009236">
    <property type="term" value="P:cobalamin biosynthetic process"/>
    <property type="evidence" value="ECO:0007669"/>
    <property type="project" value="UniProtKB-UniRule"/>
</dbReference>
<comment type="subunit">
    <text evidence="3">Homotrimer.</text>
</comment>
<keyword evidence="9 15" id="KW-0067">ATP-binding</keyword>
<evidence type="ECO:0000313" key="17">
    <source>
        <dbReference type="EMBL" id="KSU83220.1"/>
    </source>
</evidence>
<evidence type="ECO:0000256" key="5">
    <source>
        <dbReference type="ARBA" id="ARBA00020963"/>
    </source>
</evidence>
<dbReference type="InterPro" id="IPR016030">
    <property type="entry name" value="CblAdoTrfase-like"/>
</dbReference>
<dbReference type="NCBIfam" id="TIGR00636">
    <property type="entry name" value="PduO_Nterm"/>
    <property type="match status" value="1"/>
</dbReference>
<dbReference type="EC" id="2.5.1.17" evidence="4 15"/>
<evidence type="ECO:0000256" key="4">
    <source>
        <dbReference type="ARBA" id="ARBA00012454"/>
    </source>
</evidence>
<dbReference type="SUPFAM" id="SSF89028">
    <property type="entry name" value="Cobalamin adenosyltransferase-like"/>
    <property type="match status" value="1"/>
</dbReference>
<dbReference type="AlphaFoldDB" id="A0A0V8J8H8"/>
<comment type="similarity">
    <text evidence="2 15">Belongs to the Cob(I)alamin adenosyltransferase family.</text>
</comment>
<dbReference type="PANTHER" id="PTHR12213">
    <property type="entry name" value="CORRINOID ADENOSYLTRANSFERASE"/>
    <property type="match status" value="1"/>
</dbReference>
<proteinExistence type="inferred from homology"/>
<evidence type="ECO:0000256" key="7">
    <source>
        <dbReference type="ARBA" id="ARBA00022679"/>
    </source>
</evidence>
<dbReference type="InterPro" id="IPR036451">
    <property type="entry name" value="CblAdoTrfase-like_sf"/>
</dbReference>
<dbReference type="Proteomes" id="UP000054099">
    <property type="component" value="Unassembled WGS sequence"/>
</dbReference>
<keyword evidence="7 15" id="KW-0808">Transferase</keyword>
<organism evidence="17 18">
    <name type="scientific">Fictibacillus enclensis</name>
    <dbReference type="NCBI Taxonomy" id="1017270"/>
    <lineage>
        <taxon>Bacteria</taxon>
        <taxon>Bacillati</taxon>
        <taxon>Bacillota</taxon>
        <taxon>Bacilli</taxon>
        <taxon>Bacillales</taxon>
        <taxon>Fictibacillaceae</taxon>
        <taxon>Fictibacillus</taxon>
    </lineage>
</organism>
<evidence type="ECO:0000256" key="9">
    <source>
        <dbReference type="ARBA" id="ARBA00022840"/>
    </source>
</evidence>
<evidence type="ECO:0000313" key="18">
    <source>
        <dbReference type="Proteomes" id="UP000054099"/>
    </source>
</evidence>
<keyword evidence="8 15" id="KW-0547">Nucleotide-binding</keyword>
<dbReference type="GO" id="GO:0005524">
    <property type="term" value="F:ATP binding"/>
    <property type="evidence" value="ECO:0007669"/>
    <property type="project" value="UniProtKB-UniRule"/>
</dbReference>
<comment type="pathway">
    <text evidence="1 15">Cofactor biosynthesis; adenosylcobalamin biosynthesis; adenosylcobalamin from cob(II)yrinate a,c-diamide: step 2/7.</text>
</comment>
<feature type="domain" description="Cobalamin adenosyltransferase-like" evidence="16">
    <location>
        <begin position="3"/>
        <end position="165"/>
    </location>
</feature>
<evidence type="ECO:0000256" key="13">
    <source>
        <dbReference type="ARBA" id="ARBA00048555"/>
    </source>
</evidence>
<evidence type="ECO:0000259" key="16">
    <source>
        <dbReference type="Pfam" id="PF01923"/>
    </source>
</evidence>
<evidence type="ECO:0000256" key="14">
    <source>
        <dbReference type="ARBA" id="ARBA00048692"/>
    </source>
</evidence>
<sequence>MKLYTRTGDEGKTSVIGGRLDKNHIRVNAYGTLDELNSFVGVAVTKLQDAKYDDIRNELVKIQHELFDCGGDLSAVKKDYPYKANTDMITFLEERIDEYIKEAPELERFILPGGSEASAAIHVCRTVARRGEREIVALKQENEINPVVLKYVNRLSDYFFAIARVINFREGVKDVEYERSAIVFRGGKRKENDTK</sequence>
<evidence type="ECO:0000256" key="10">
    <source>
        <dbReference type="ARBA" id="ARBA00031529"/>
    </source>
</evidence>
<dbReference type="InterPro" id="IPR029499">
    <property type="entry name" value="PduO-typ"/>
</dbReference>
<dbReference type="OrthoDB" id="9778896at2"/>
<dbReference type="EMBL" id="LNQN01000002">
    <property type="protein sequence ID" value="KSU83220.1"/>
    <property type="molecule type" value="Genomic_DNA"/>
</dbReference>
<gene>
    <name evidence="17" type="ORF">AS030_11600</name>
</gene>
<evidence type="ECO:0000256" key="8">
    <source>
        <dbReference type="ARBA" id="ARBA00022741"/>
    </source>
</evidence>
<dbReference type="Gene3D" id="1.20.1200.10">
    <property type="entry name" value="Cobalamin adenosyltransferase-like"/>
    <property type="match status" value="1"/>
</dbReference>
<dbReference type="Pfam" id="PF01923">
    <property type="entry name" value="Cob_adeno_trans"/>
    <property type="match status" value="1"/>
</dbReference>
<evidence type="ECO:0000256" key="11">
    <source>
        <dbReference type="ARBA" id="ARBA00033334"/>
    </source>
</evidence>
<dbReference type="UniPathway" id="UPA00148">
    <property type="reaction ID" value="UER00233"/>
</dbReference>